<evidence type="ECO:0000313" key="3">
    <source>
        <dbReference type="Proteomes" id="UP001499967"/>
    </source>
</evidence>
<evidence type="ECO:0000313" key="2">
    <source>
        <dbReference type="EMBL" id="GAA0905784.1"/>
    </source>
</evidence>
<protein>
    <recommendedName>
        <fullName evidence="1">GmrSD restriction endonucleases C-terminal domain-containing protein</fullName>
    </recommendedName>
</protein>
<gene>
    <name evidence="2" type="ORF">GCM10009559_73960</name>
</gene>
<dbReference type="EMBL" id="BAAAHP010000285">
    <property type="protein sequence ID" value="GAA0905784.1"/>
    <property type="molecule type" value="Genomic_DNA"/>
</dbReference>
<dbReference type="Pfam" id="PF07510">
    <property type="entry name" value="GmrSD_C"/>
    <property type="match status" value="1"/>
</dbReference>
<organism evidence="2 3">
    <name type="scientific">Pseudonocardia zijingensis</name>
    <dbReference type="NCBI Taxonomy" id="153376"/>
    <lineage>
        <taxon>Bacteria</taxon>
        <taxon>Bacillati</taxon>
        <taxon>Actinomycetota</taxon>
        <taxon>Actinomycetes</taxon>
        <taxon>Pseudonocardiales</taxon>
        <taxon>Pseudonocardiaceae</taxon>
        <taxon>Pseudonocardia</taxon>
    </lineage>
</organism>
<sequence>MGTRSTRRGRRALISALAPAVLLLVLAGLSGTARPAAGTSDTAARPVHPVVSAPAAVGALAELPARGAAPTVGRARELLAAIPVRVEDTGAHYDRDEWGDWTSSYGCDTRETVLIRDGHHVRTGSGCRVLSGTWPSPYDGATLTAPRRVDIDHRVPAAEAQRSGARNWTRAQRAAFFNDPTNLAAVSASANRSKGDDDPGRWRPPRRDAWCDYATAYITTKHSYRLHVDPAEHAALTAMLGTCTGGHR</sequence>
<dbReference type="PANTHER" id="PTHR24094">
    <property type="entry name" value="SECRETED PROTEIN"/>
    <property type="match status" value="1"/>
</dbReference>
<name>A0ABN1NFQ3_9PSEU</name>
<dbReference type="InterPro" id="IPR011089">
    <property type="entry name" value="GmrSD_C"/>
</dbReference>
<reference evidence="2 3" key="1">
    <citation type="journal article" date="2019" name="Int. J. Syst. Evol. Microbiol.">
        <title>The Global Catalogue of Microorganisms (GCM) 10K type strain sequencing project: providing services to taxonomists for standard genome sequencing and annotation.</title>
        <authorList>
            <consortium name="The Broad Institute Genomics Platform"/>
            <consortium name="The Broad Institute Genome Sequencing Center for Infectious Disease"/>
            <person name="Wu L."/>
            <person name="Ma J."/>
        </authorList>
    </citation>
    <scope>NUCLEOTIDE SEQUENCE [LARGE SCALE GENOMIC DNA]</scope>
    <source>
        <strain evidence="2 3">JCM 11117</strain>
    </source>
</reference>
<dbReference type="PANTHER" id="PTHR24094:SF15">
    <property type="entry name" value="AMP-DEPENDENT SYNTHETASE_LIGASE DOMAIN-CONTAINING PROTEIN-RELATED"/>
    <property type="match status" value="1"/>
</dbReference>
<feature type="domain" description="GmrSD restriction endonucleases C-terminal" evidence="1">
    <location>
        <begin position="129"/>
        <end position="238"/>
    </location>
</feature>
<proteinExistence type="predicted"/>
<evidence type="ECO:0000259" key="1">
    <source>
        <dbReference type="Pfam" id="PF07510"/>
    </source>
</evidence>
<dbReference type="Proteomes" id="UP001499967">
    <property type="component" value="Unassembled WGS sequence"/>
</dbReference>
<accession>A0ABN1NFQ3</accession>
<comment type="caution">
    <text evidence="2">The sequence shown here is derived from an EMBL/GenBank/DDBJ whole genome shotgun (WGS) entry which is preliminary data.</text>
</comment>
<keyword evidence="3" id="KW-1185">Reference proteome</keyword>